<keyword evidence="1" id="KW-0343">GTPase activation</keyword>
<organism evidence="3 4">
    <name type="scientific">Hucho hucho</name>
    <name type="common">huchen</name>
    <dbReference type="NCBI Taxonomy" id="62062"/>
    <lineage>
        <taxon>Eukaryota</taxon>
        <taxon>Metazoa</taxon>
        <taxon>Chordata</taxon>
        <taxon>Craniata</taxon>
        <taxon>Vertebrata</taxon>
        <taxon>Euteleostomi</taxon>
        <taxon>Actinopterygii</taxon>
        <taxon>Neopterygii</taxon>
        <taxon>Teleostei</taxon>
        <taxon>Protacanthopterygii</taxon>
        <taxon>Salmoniformes</taxon>
        <taxon>Salmonidae</taxon>
        <taxon>Salmoninae</taxon>
        <taxon>Hucho</taxon>
    </lineage>
</organism>
<feature type="domain" description="Rho-GAP" evidence="2">
    <location>
        <begin position="1"/>
        <end position="137"/>
    </location>
</feature>
<name>A0A4W5RB56_9TELE</name>
<dbReference type="PANTHER" id="PTHR46075">
    <property type="entry name" value="CHIMERIN FAMILY MEMBER"/>
    <property type="match status" value="1"/>
</dbReference>
<dbReference type="InterPro" id="IPR008936">
    <property type="entry name" value="Rho_GTPase_activation_prot"/>
</dbReference>
<dbReference type="Pfam" id="PF00620">
    <property type="entry name" value="RhoGAP"/>
    <property type="match status" value="1"/>
</dbReference>
<dbReference type="GO" id="GO:0007165">
    <property type="term" value="P:signal transduction"/>
    <property type="evidence" value="ECO:0007669"/>
    <property type="project" value="InterPro"/>
</dbReference>
<reference evidence="3" key="3">
    <citation type="submission" date="2025-09" db="UniProtKB">
        <authorList>
            <consortium name="Ensembl"/>
        </authorList>
    </citation>
    <scope>IDENTIFICATION</scope>
</reference>
<dbReference type="PROSITE" id="PS50238">
    <property type="entry name" value="RHOGAP"/>
    <property type="match status" value="1"/>
</dbReference>
<reference evidence="3" key="2">
    <citation type="submission" date="2025-08" db="UniProtKB">
        <authorList>
            <consortium name="Ensembl"/>
        </authorList>
    </citation>
    <scope>IDENTIFICATION</scope>
</reference>
<accession>A0A4W5RB56</accession>
<keyword evidence="4" id="KW-1185">Reference proteome</keyword>
<dbReference type="SUPFAM" id="SSF48350">
    <property type="entry name" value="GTPase activation domain, GAP"/>
    <property type="match status" value="1"/>
</dbReference>
<dbReference type="AlphaFoldDB" id="A0A4W5RB56"/>
<protein>
    <recommendedName>
        <fullName evidence="2">Rho-GAP domain-containing protein</fullName>
    </recommendedName>
</protein>
<reference evidence="4" key="1">
    <citation type="submission" date="2018-06" db="EMBL/GenBank/DDBJ databases">
        <title>Genome assembly of Danube salmon.</title>
        <authorList>
            <person name="Macqueen D.J."/>
            <person name="Gundappa M.K."/>
        </authorList>
    </citation>
    <scope>NUCLEOTIDE SEQUENCE [LARGE SCALE GENOMIC DNA]</scope>
</reference>
<sequence length="137" mass="15287">MGQYDTQALSEALMGFLQDLPSPVIPKSVYPSLKTTLQEEEEMSVGETGRCLLKALEPPAVPLPSLFTLHYLLRHLDRVSQSSAHNDLDPHTLAFLFSPLLLTAGSVSHLNKYCTYVGLKTFRQNICFYLNSNLDES</sequence>
<dbReference type="GeneTree" id="ENSGT00940000157050"/>
<dbReference type="Proteomes" id="UP000314982">
    <property type="component" value="Unassembled WGS sequence"/>
</dbReference>
<evidence type="ECO:0000256" key="1">
    <source>
        <dbReference type="ARBA" id="ARBA00022468"/>
    </source>
</evidence>
<evidence type="ECO:0000313" key="3">
    <source>
        <dbReference type="Ensembl" id="ENSHHUP00000083193.1"/>
    </source>
</evidence>
<dbReference type="STRING" id="62062.ENSHHUP00000083193"/>
<evidence type="ECO:0000313" key="4">
    <source>
        <dbReference type="Proteomes" id="UP000314982"/>
    </source>
</evidence>
<dbReference type="Gene3D" id="1.10.555.10">
    <property type="entry name" value="Rho GTPase activation protein"/>
    <property type="match status" value="1"/>
</dbReference>
<dbReference type="InterPro" id="IPR000198">
    <property type="entry name" value="RhoGAP_dom"/>
</dbReference>
<dbReference type="PANTHER" id="PTHR46075:SF2">
    <property type="entry name" value="RHO GTPASE ACTIVATING PROTEIN AT 5A, ISOFORM A"/>
    <property type="match status" value="1"/>
</dbReference>
<dbReference type="GO" id="GO:0005096">
    <property type="term" value="F:GTPase activator activity"/>
    <property type="evidence" value="ECO:0007669"/>
    <property type="project" value="UniProtKB-KW"/>
</dbReference>
<evidence type="ECO:0000259" key="2">
    <source>
        <dbReference type="PROSITE" id="PS50238"/>
    </source>
</evidence>
<dbReference type="Ensembl" id="ENSHHUT00000085816.1">
    <property type="protein sequence ID" value="ENSHHUP00000083193.1"/>
    <property type="gene ID" value="ENSHHUG00000048305.1"/>
</dbReference>
<dbReference type="InterPro" id="IPR051854">
    <property type="entry name" value="Rho-type_GAP"/>
</dbReference>
<proteinExistence type="predicted"/>